<feature type="signal peptide" evidence="1">
    <location>
        <begin position="1"/>
        <end position="25"/>
    </location>
</feature>
<proteinExistence type="predicted"/>
<dbReference type="Proteomes" id="UP000474640">
    <property type="component" value="Unassembled WGS sequence"/>
</dbReference>
<name>A0A7C8RHU5_ORBOL</name>
<dbReference type="OrthoDB" id="5357958at2759"/>
<gene>
    <name evidence="2" type="ORF">TWF970_000977</name>
</gene>
<organism evidence="2 3">
    <name type="scientific">Orbilia oligospora</name>
    <name type="common">Nematode-trapping fungus</name>
    <name type="synonym">Arthrobotrys oligospora</name>
    <dbReference type="NCBI Taxonomy" id="2813651"/>
    <lineage>
        <taxon>Eukaryota</taxon>
        <taxon>Fungi</taxon>
        <taxon>Dikarya</taxon>
        <taxon>Ascomycota</taxon>
        <taxon>Pezizomycotina</taxon>
        <taxon>Orbiliomycetes</taxon>
        <taxon>Orbiliales</taxon>
        <taxon>Orbiliaceae</taxon>
        <taxon>Orbilia</taxon>
    </lineage>
</organism>
<evidence type="ECO:0000313" key="2">
    <source>
        <dbReference type="EMBL" id="KAF3283804.1"/>
    </source>
</evidence>
<protein>
    <submittedName>
        <fullName evidence="2">Uncharacterized protein</fullName>
    </submittedName>
</protein>
<dbReference type="AlphaFoldDB" id="A0A7C8RHU5"/>
<dbReference type="EMBL" id="JAABOJ010000010">
    <property type="protein sequence ID" value="KAF3283804.1"/>
    <property type="molecule type" value="Genomic_DNA"/>
</dbReference>
<evidence type="ECO:0000256" key="1">
    <source>
        <dbReference type="SAM" id="SignalP"/>
    </source>
</evidence>
<feature type="chain" id="PRO_5028899573" evidence="1">
    <location>
        <begin position="26"/>
        <end position="108"/>
    </location>
</feature>
<keyword evidence="1" id="KW-0732">Signal</keyword>
<sequence>MVDLDTFKMKGIYITLAALITAALAAPRAPQVARSEVVNVLSKRVCTPPSNCDHITGCAYCCADAVRPNGATCHLHLHNGEADDCTYGGVPNAGIEWHCDNDHGEDDE</sequence>
<comment type="caution">
    <text evidence="2">The sequence shown here is derived from an EMBL/GenBank/DDBJ whole genome shotgun (WGS) entry which is preliminary data.</text>
</comment>
<reference evidence="2 3" key="1">
    <citation type="submission" date="2020-01" db="EMBL/GenBank/DDBJ databases">
        <authorList>
            <person name="Palmer J.M."/>
        </authorList>
    </citation>
    <scope>NUCLEOTIDE SEQUENCE [LARGE SCALE GENOMIC DNA]</scope>
    <source>
        <strain evidence="2 3">TWF970</strain>
    </source>
</reference>
<accession>A0A7C8RHU5</accession>
<evidence type="ECO:0000313" key="3">
    <source>
        <dbReference type="Proteomes" id="UP000474640"/>
    </source>
</evidence>